<reference evidence="2 3" key="1">
    <citation type="submission" date="2018-05" db="EMBL/GenBank/DDBJ databases">
        <title>Genome sequencing of Flavobacterium sp. HYN0049.</title>
        <authorList>
            <person name="Yi H."/>
            <person name="Baek C."/>
        </authorList>
    </citation>
    <scope>NUCLEOTIDE SEQUENCE [LARGE SCALE GENOMIC DNA]</scope>
    <source>
        <strain evidence="2 3">HYN0049</strain>
    </source>
</reference>
<feature type="chain" id="PRO_5015759287" description="Lipocalin-like domain-containing protein" evidence="1">
    <location>
        <begin position="21"/>
        <end position="141"/>
    </location>
</feature>
<protein>
    <recommendedName>
        <fullName evidence="4">Lipocalin-like domain-containing protein</fullName>
    </recommendedName>
</protein>
<evidence type="ECO:0000313" key="2">
    <source>
        <dbReference type="EMBL" id="AWI26134.1"/>
    </source>
</evidence>
<keyword evidence="3" id="KW-1185">Reference proteome</keyword>
<accession>A0A2S1SI96</accession>
<feature type="signal peptide" evidence="1">
    <location>
        <begin position="1"/>
        <end position="20"/>
    </location>
</feature>
<proteinExistence type="predicted"/>
<dbReference type="Proteomes" id="UP000244937">
    <property type="component" value="Chromosome"/>
</dbReference>
<dbReference type="OrthoDB" id="1201884at2"/>
<dbReference type="AlphaFoldDB" id="A0A2S1SI96"/>
<dbReference type="EMBL" id="CP029187">
    <property type="protein sequence ID" value="AWI26134.1"/>
    <property type="molecule type" value="Genomic_DNA"/>
</dbReference>
<evidence type="ECO:0008006" key="4">
    <source>
        <dbReference type="Google" id="ProtNLM"/>
    </source>
</evidence>
<keyword evidence="1" id="KW-0732">Signal</keyword>
<gene>
    <name evidence="2" type="ORF">HYN49_09615</name>
</gene>
<dbReference type="RefSeq" id="WP_108903912.1">
    <property type="nucleotide sequence ID" value="NZ_CP029187.1"/>
</dbReference>
<evidence type="ECO:0000313" key="3">
    <source>
        <dbReference type="Proteomes" id="UP000244937"/>
    </source>
</evidence>
<sequence length="141" mass="15211">MKKILLLPILLIAMCFASCNDDDINTQTLSGEWALTSGNGTISGRTDTFAFGEITWTFHKNHTVDIVNTVTDTDKLSGLPSGKYNYTVQNSNEVEGCPKKITIGTAVFGCASVSPQEIQISDGFADGVGYQLVPMPEVILF</sequence>
<name>A0A2S1SI96_9FLAO</name>
<evidence type="ECO:0000256" key="1">
    <source>
        <dbReference type="SAM" id="SignalP"/>
    </source>
</evidence>
<dbReference type="KEGG" id="fpal:HYN49_09615"/>
<organism evidence="2 3">
    <name type="scientific">Flavobacterium pallidum</name>
    <dbReference type="NCBI Taxonomy" id="2172098"/>
    <lineage>
        <taxon>Bacteria</taxon>
        <taxon>Pseudomonadati</taxon>
        <taxon>Bacteroidota</taxon>
        <taxon>Flavobacteriia</taxon>
        <taxon>Flavobacteriales</taxon>
        <taxon>Flavobacteriaceae</taxon>
        <taxon>Flavobacterium</taxon>
    </lineage>
</organism>